<proteinExistence type="predicted"/>
<dbReference type="AlphaFoldDB" id="A0A238UDD2"/>
<dbReference type="Proteomes" id="UP000215214">
    <property type="component" value="Chromosome TJEJU"/>
</dbReference>
<organism evidence="1 2">
    <name type="scientific">Tenacibaculum jejuense</name>
    <dbReference type="NCBI Taxonomy" id="584609"/>
    <lineage>
        <taxon>Bacteria</taxon>
        <taxon>Pseudomonadati</taxon>
        <taxon>Bacteroidota</taxon>
        <taxon>Flavobacteriia</taxon>
        <taxon>Flavobacteriales</taxon>
        <taxon>Flavobacteriaceae</taxon>
        <taxon>Tenacibaculum</taxon>
    </lineage>
</organism>
<evidence type="ECO:0000313" key="2">
    <source>
        <dbReference type="Proteomes" id="UP000215214"/>
    </source>
</evidence>
<gene>
    <name evidence="1" type="ORF">TJEJU_3535</name>
</gene>
<accession>A0A238UDD2</accession>
<dbReference type="EMBL" id="LT899436">
    <property type="protein sequence ID" value="SNR17179.1"/>
    <property type="molecule type" value="Genomic_DNA"/>
</dbReference>
<keyword evidence="2" id="KW-1185">Reference proteome</keyword>
<name>A0A238UDD2_9FLAO</name>
<reference evidence="1 2" key="1">
    <citation type="submission" date="2017-07" db="EMBL/GenBank/DDBJ databases">
        <authorList>
            <person name="Sun Z.S."/>
            <person name="Albrecht U."/>
            <person name="Echele G."/>
            <person name="Lee C.C."/>
        </authorList>
    </citation>
    <scope>NUCLEOTIDE SEQUENCE [LARGE SCALE GENOMIC DNA]</scope>
    <source>
        <strain evidence="2">type strain: KCTC 22618</strain>
    </source>
</reference>
<evidence type="ECO:0000313" key="1">
    <source>
        <dbReference type="EMBL" id="SNR17179.1"/>
    </source>
</evidence>
<protein>
    <submittedName>
        <fullName evidence="1">Uncharacterized protein</fullName>
    </submittedName>
</protein>
<dbReference type="KEGG" id="tje:TJEJU_3535"/>
<sequence length="72" mass="8162">MNICKRKVQTLIDNVIKKGGGNRPYETLATLCSVKEGAKFYPKNIGIDNKIDFLQLNEMSFFLNNIFLYAAS</sequence>